<evidence type="ECO:0000313" key="12">
    <source>
        <dbReference type="Proteomes" id="UP000656881"/>
    </source>
</evidence>
<dbReference type="NCBIfam" id="NF045894">
    <property type="entry name" value="PKS_plus_SDR"/>
    <property type="match status" value="3"/>
</dbReference>
<evidence type="ECO:0000256" key="7">
    <source>
        <dbReference type="ARBA" id="ARBA00023315"/>
    </source>
</evidence>
<dbReference type="InterPro" id="IPR016036">
    <property type="entry name" value="Malonyl_transacylase_ACP-bd"/>
</dbReference>
<dbReference type="InterPro" id="IPR006162">
    <property type="entry name" value="Ppantetheine_attach_site"/>
</dbReference>
<accession>A0ABQ2M8N4</accession>
<dbReference type="InterPro" id="IPR050091">
    <property type="entry name" value="PKS_NRPS_Biosynth_Enz"/>
</dbReference>
<keyword evidence="12" id="KW-1185">Reference proteome</keyword>
<dbReference type="Pfam" id="PF08990">
    <property type="entry name" value="Docking"/>
    <property type="match status" value="1"/>
</dbReference>
<dbReference type="CDD" id="cd00833">
    <property type="entry name" value="PKS"/>
    <property type="match status" value="3"/>
</dbReference>
<dbReference type="InterPro" id="IPR015083">
    <property type="entry name" value="NorB/c/GfsB-D-like_docking"/>
</dbReference>
<keyword evidence="4" id="KW-0808">Transferase</keyword>
<evidence type="ECO:0000259" key="9">
    <source>
        <dbReference type="PROSITE" id="PS50075"/>
    </source>
</evidence>
<feature type="compositionally biased region" description="Low complexity" evidence="8">
    <location>
        <begin position="473"/>
        <end position="484"/>
    </location>
</feature>
<proteinExistence type="predicted"/>
<sequence>MATSSERVVEALRASLRENDRLKQQNQRLVSASKEPIAIVGMSCRFPGGVRSPEQLWRLVVDGVDAISDFPTDRGWENETLYHPDPDNPGTSYTREGGFLYDADEFDPQFFGMSPREALATDPQQRLLLEASWEAFERAGIDPAALRGSQAGVFVGTSGLDYATHLYEVGGELEGYLTGSAASVVSGRVSYTFGLEGPAVTVDTACSSSLVALHLAVQALRQGECDLALAGGVSVMSSPGSFIEFSRQRGLAVDGRCKPFAEGADGTGWSEGVGLLLVERLSDARKNGHPVLAIVRGSAVNQDGASNGLTAPNGPSQQRVIRQALAGAGLSAAEVDAVEAHGTGTSLGDPIEAQALLATYGQGRSEEQPLWLGAIKSNIGHTQAAAGVAGIIKMVMAMRHGILPKILHVDEPSSQVDWSAGEVRLLTEATEWPETGQPRRAGISSFGLSGTNAHTIIEQPPAVDLDEQDEQQDTTAPQADAAKQPAVLPWLVSGKSPEGLSAQASQLHAHMSAHPELSPADLAFSLATTRSVFEHRAAVVAEDRDGLLRGLEALANGENAAQVVQGVARVEDTLAFLFSGQGAQRLGMGRELYDAFPVFARALDEVCAHLDVLLDRPLRDVVFAAEGGADAELLDRTAFTQPALFAVEVALFRLLEHWGVTPDVVMGHSVGEIAAAHVAGVFSLQDACTLVAARGRLMQALPEGGAMVAVQASEEEIAESLAGREAEVSIAAVNGPTAVVIAGDEAVVLEIAGQWSEQGRKTRRLRVSHAFHSPRMDAMLDDFRRVVEALSFASPSIDLVSNVTGKMADAEVCSPEYWVRHVREAVRFADGVRTLDAQGVTTFLEVGPDGVLSAMAQDCLAERAESGSAPVAVPVLRKDRSEAVALTMALARLHVHGSVVDWRPAFDGLEARRIDLPTYPFQRQRYWIEKSADGSGVDAGIRDEVDAWFWQAVEREDLASLAKTLDFDDEATLGAVLPALSAYRRSSRDQSTIDSWRYRVAWKPVSDVAGGSLSGTWLVVVPATGAGDEWVAEAVAGLRRHGADVVPLVVGEGDLDAGVLSGRLREVVAAAPELGGVLSLLALDEGSCPGYPELSAGFASTLTLVQALVEVDAESLLWCVSRGAVSVGRSERLSRPAQAMVWALGRVAALEHARIWGGLVDLPEVLDERAVARLVGVLSAGVGGASSVGEAVEDQVAVRGSGVFVRRLTRSAAPVADVASWRVRGTVLVTGGTGALGGRVACWAVGQGAEHVVLTSRRGLEAPGAEALCAELEALGARVTVAACDVADREQLAAVLEAVPEEFPLRAVFHAAGVEQAAELAGMGLADAASVISGKATGAGHLDALLGDRELDAFVVFSSIAGVWGSGGQAAYGAANAYLDALVEDRRGRGLAGTAVAWGPWAESGMATSEGMEGELVRRGLAVIPPTLALAALQGAIACDEGVVTVADVDWERFAPLFTLERPSPLLADLPEVRRTLDTASSSGQAGDTSTGLRRRLAGLTEAEIDRTLLDLVRGQAAAVLGFAGAEVVEPGRAFKELGFDSLTAVEFRNRLNAETGLVLPATLVFDYPSSVVLAGHLRAEVLGMRGAVAVPSAAAVAPVDDDPIAIVGISCRFPGGVGSPEDLWRLVAAGGDAISDFPSNRGWDVDGMYDPDPERLGTFYAREGGFLHNGGEFDAGFFGISPREALAMDPQQRLLLETSWETFERAGIAPTSVRGRQIGVFVGAATSGYGVGHDGAAGELEGQLLTGNATSVVSGRISYTLGLEGPALTVDTACSSSLVALHQAAQALRQGECEMALAGGVTVMATPGAFVEFSRQRGLAPDGRCKPFADAADGTGWSEGVGMLLVERLSDAERNGHQVLAIVRGSAVNQDGASNGLTAPNGPSQQRVIRQALANAGVSAAEVDVVEAHGTGTTLGDPIEAQALLATYGQERPENLPLWLGSLKSNLGHTQAAAGVGGIIKMVMAMRHGVLPRTLHVDEPSRQVDWSAGEVRLLTEATAWPETGRPRRAGISSFGVSGTNAHTIIEQAPAADDETEIAPAAPAEGRGIVPWTLSARSPEALRAQAERLRSYLVERAELSALDVGHSLVTTRAVHEHRAVVAGADRAELLRGVEAVATGEVAPGTVQGVANASGVTAFLFSGQGAQRLGMGRELYDTFPVFARALDEVCARLDMVLDRPLREVMFAAEGGADAELLNRTAFTQPALFAVEVALFRLLEHWGVTPDVLIGHSIGEIAAAHVAGVFSLEDACTLVAARGRMMQALPEGGAMVAVQASEEEVSGSLAGREAEVSIAAVNGPNAVVIAGDEAAVLEIAGQWSEQGRKTSRLRVSHAFHSPRMDAMLGDFRKVVEGLSFAPPTTTLVSNVTGDPAGADEVCSPEYWVRHVREAVRFLDGIRTLEKLGVTRFVEVGPDGVLSAMARDCLTADAGSTSALVVAPVLRKGRPEARALTAALAELHVHGASVEWESVFAGRGARTVELPTYAFQRERFWLEDRAEASSGSAAVDGVDARFWDAVEREDLAALAEALDVDGSGSLGELLPALSSYRRQQRDRATVDGWRYRVSWKPVPEVAAGTLSGTWLLAVPAGLADSELTVTITQGLEKYGARVVPVAVDGDMDRDGLAEVLLGALGDESDARVLSLLALDEEPMAGQPVVAAGLALTLRLVQAAAGLDVGLRLWCASRGAVSVGRSDRLASAAQAQVWGLGRVAALEHPQIWGGLVDLPETLDERAVSRLAGVLSAEGGEDETAIRGSGVFGRRLVRTASMGGQAWRPSGSVLITGGTGALGAHVARWAVREGAEHVVLTSRRGLAAEGASELRTELEGLGAAVSVVACDASDRDALAEVLAGIPERFPLRGVVHAAGVLDDGVLDGLTVDQLAGVLGAKAEGARLLHELTADLELDAFVLFSSFAGVVGGAGQGAYAAANAYLDALAVVRRGAGLAGTAVAWGPWAESGMAASGRAGERVRGGAVSAMAPALAVDALSWAVGQEEASLVVADVDWERLAPSLAAAHGGTLVSGIPEAHKHLATDDGGAGTEAATFAGKLAGLSAAERNEAVLELVRGQAASVLGHTSADSIEPGRAFRDLGFDSLTAVELRNRLDLATGLRLPATLVFDYPTAAELADYLDAEAFGTTQPALDTAQPNAVAVDHDPIAIVAMSCHFPGDVHTPEDLWRLVAEGADAISEFPADRGWDLDGLYDPDPERLGTSYAREGGFLYGAPQFDARFFGISPREALAMDPQQRLLLETSWEAFERAGIAPESLRGARAGVFVGTNGQDYAGLWVDSQGDLEGHLGTGSAASVVSGRISYTFGLEGPAVTVDTACSSSLVALHMAMQALRQGECDLALAGGVSVMSTPGAFVEFSRQRGLAVDGRCKPFANAADGTGWSEGVGMLLVERLSDARKNGHPVLAIVRGSAVNQDGASNGLTAPNGPSQQRVIRQALASARLAATDVDVVEAHGTGTTLGDPIEAQALLATYGQGRSEEQPLWLGAIKSNIGHTQAAAGVAGIIKMVMAMREGVLPKILHLDEPSSQVDWSAGEVRPLTEATAWPETGRPRRAGVSSFGLSGTNAHTIIEQAPEAGQPAASDAVAPASTPVCASATVGSSAVVPWLVSAKSQEALRAQAGRLAAHVAARGDLGVLDVGYSLAARSVFEHRAVLVGEDREALLRGLEAVAGSGIASGVVQGQAVSGGKTAFLFSGQGAQRLGMGRELYEAFPVFARALDEVCAHLDVLLDRPLKDVMFAAEGGADAELLDRTAFTQPALFAVEVALYRLLEHWGVVPDVVMGHSVGEIAAAHVAGVFSLEDACTLIAARGRLMQALPEGGAMVAIQASEEEVAASFAGREHEVSIAAVNGPTAVVIAGHTQAVQEVADTWTAKGRKTRCLRVSHAFHSYLMDSMLDEFGQVVREVSFEPPTMALVSNVTGRLVSEGETCSPDYWVRHVREAVRFADGVRSLEALGVTRFLEVGPDGVLTAMAQDCLAENAEDTSAAVLVPVLRKERPEAGALMTALAELHAHGATVGWESIFAGHGAGKVELPTYAFQRERFWPEVSASGGGRNSGSTAADSVDARFWEAVEREDLEALAQALDVDGNAPLSTVMPALSAYHRSNRQQSTIDGWRYRVSWKPVGDVAGGSLSGTWLVVVPASRAGDEWVAEAVAGLRRHGADVVPLVVGEGDLESGVLSGRLREVVAAAPELGGVLSLLALDEGSCPGYPELSAGFASTLTLVQALVEVDAEGLLWCVSRGAVSVGRSDRLASTAQSQVWGLGRVVGLEHSALWGGLVDLPEVLDERAVARLVGVLSAEAGEAVEDQVAVRGSGVFVRRLTRSAAPVADVASWRVRGTVLVTGGTGALGGRVACWAVGQGAEHVVLTSRRGLEAPGAEALRDELVASGAGVTVAACDVSDREALAGVLEAVPGEFPLRAVFHAAGVEQAVELAGMGLADAASVISGKATGAGHLDALLGDRELDAFVVFSSIAGVWGSGGQAAYGAANAYLDALVEDRRGRGLAGTAVAWGPWAESGMAAGDGGDQLARRGLPAMAPGLALAALQGALAGDEGVVTVADVDWERFAPAFTIGRPSPLLGELPEVVSVLEQARAAEESHAEGGSRLRERLLALAPGERQRAVLDLVRGHAAAVLGFSGMEGVESDRAFKELGFDSLTAVEFRNRLNSDTGLRLPTTLVFDYPNAKALAEHVRVGVLPDEGVSATPLIADLDKLEASLSTAEPDNAERTAIAARLQVLLARLNGDEGGAKDAESITQRLDGASDDDLFDFIENELS</sequence>
<evidence type="ECO:0000256" key="1">
    <source>
        <dbReference type="ARBA" id="ARBA00001957"/>
    </source>
</evidence>
<dbReference type="InterPro" id="IPR020841">
    <property type="entry name" value="PKS_Beta-ketoAc_synthase_dom"/>
</dbReference>
<evidence type="ECO:0000256" key="3">
    <source>
        <dbReference type="ARBA" id="ARBA00022553"/>
    </source>
</evidence>
<evidence type="ECO:0008006" key="13">
    <source>
        <dbReference type="Google" id="ProtNLM"/>
    </source>
</evidence>
<dbReference type="Gene3D" id="3.40.366.10">
    <property type="entry name" value="Malonyl-Coenzyme A Acyl Carrier Protein, domain 2"/>
    <property type="match status" value="3"/>
</dbReference>
<evidence type="ECO:0000256" key="5">
    <source>
        <dbReference type="ARBA" id="ARBA00023194"/>
    </source>
</evidence>
<evidence type="ECO:0000259" key="10">
    <source>
        <dbReference type="PROSITE" id="PS52004"/>
    </source>
</evidence>
<dbReference type="InterPro" id="IPR041618">
    <property type="entry name" value="PKS_DE"/>
</dbReference>
<dbReference type="SMART" id="SM00825">
    <property type="entry name" value="PKS_KS"/>
    <property type="match status" value="3"/>
</dbReference>
<dbReference type="SMART" id="SM00823">
    <property type="entry name" value="PKS_PP"/>
    <property type="match status" value="3"/>
</dbReference>
<dbReference type="PROSITE" id="PS00012">
    <property type="entry name" value="PHOSPHOPANTETHEINE"/>
    <property type="match status" value="1"/>
</dbReference>
<evidence type="ECO:0000256" key="8">
    <source>
        <dbReference type="SAM" id="MobiDB-lite"/>
    </source>
</evidence>
<dbReference type="Pfam" id="PF08659">
    <property type="entry name" value="KR"/>
    <property type="match status" value="3"/>
</dbReference>
<keyword evidence="6" id="KW-0511">Multifunctional enzyme</keyword>
<dbReference type="Pfam" id="PF02801">
    <property type="entry name" value="Ketoacyl-synt_C"/>
    <property type="match status" value="3"/>
</dbReference>
<dbReference type="PROSITE" id="PS50075">
    <property type="entry name" value="CARRIER"/>
    <property type="match status" value="3"/>
</dbReference>
<feature type="domain" description="Ketosynthase family 3 (KS3)" evidence="10">
    <location>
        <begin position="3149"/>
        <end position="3575"/>
    </location>
</feature>
<dbReference type="InterPro" id="IPR016035">
    <property type="entry name" value="Acyl_Trfase/lysoPLipase"/>
</dbReference>
<dbReference type="SMART" id="SM00822">
    <property type="entry name" value="PKS_KR"/>
    <property type="match status" value="3"/>
</dbReference>
<dbReference type="InterPro" id="IPR014030">
    <property type="entry name" value="Ketoacyl_synth_N"/>
</dbReference>
<dbReference type="InterPro" id="IPR020806">
    <property type="entry name" value="PKS_PP-bd"/>
</dbReference>
<dbReference type="InterPro" id="IPR036736">
    <property type="entry name" value="ACP-like_sf"/>
</dbReference>
<comment type="caution">
    <text evidence="11">The sequence shown here is derived from an EMBL/GenBank/DDBJ whole genome shotgun (WGS) entry which is preliminary data.</text>
</comment>
<dbReference type="Pfam" id="PF18369">
    <property type="entry name" value="PKS_DE"/>
    <property type="match status" value="3"/>
</dbReference>
<dbReference type="Pfam" id="PF00109">
    <property type="entry name" value="ketoacyl-synt"/>
    <property type="match status" value="3"/>
</dbReference>
<comment type="cofactor">
    <cofactor evidence="1">
        <name>pantetheine 4'-phosphate</name>
        <dbReference type="ChEBI" id="CHEBI:47942"/>
    </cofactor>
</comment>
<dbReference type="InterPro" id="IPR013968">
    <property type="entry name" value="PKS_KR"/>
</dbReference>
<organism evidence="11 12">
    <name type="scientific">Streptomyces lasiicapitis</name>
    <dbReference type="NCBI Taxonomy" id="1923961"/>
    <lineage>
        <taxon>Bacteria</taxon>
        <taxon>Bacillati</taxon>
        <taxon>Actinomycetota</taxon>
        <taxon>Actinomycetes</taxon>
        <taxon>Kitasatosporales</taxon>
        <taxon>Streptomycetaceae</taxon>
        <taxon>Streptomyces</taxon>
    </lineage>
</organism>
<dbReference type="Gene3D" id="3.40.47.10">
    <property type="match status" value="3"/>
</dbReference>
<dbReference type="PANTHER" id="PTHR43775">
    <property type="entry name" value="FATTY ACID SYNTHASE"/>
    <property type="match status" value="1"/>
</dbReference>
<dbReference type="Gene3D" id="1.10.1200.10">
    <property type="entry name" value="ACP-like"/>
    <property type="match status" value="3"/>
</dbReference>
<evidence type="ECO:0000256" key="2">
    <source>
        <dbReference type="ARBA" id="ARBA00022450"/>
    </source>
</evidence>
<evidence type="ECO:0000313" key="11">
    <source>
        <dbReference type="EMBL" id="GGO48271.1"/>
    </source>
</evidence>
<dbReference type="InterPro" id="IPR009081">
    <property type="entry name" value="PP-bd_ACP"/>
</dbReference>
<protein>
    <recommendedName>
        <fullName evidence="13">SDR family NAD(P)-dependent oxidoreductase</fullName>
    </recommendedName>
</protein>
<dbReference type="SUPFAM" id="SSF55048">
    <property type="entry name" value="Probable ACP-binding domain of malonyl-CoA ACP transacylase"/>
    <property type="match status" value="3"/>
</dbReference>
<dbReference type="SUPFAM" id="SSF47336">
    <property type="entry name" value="ACP-like"/>
    <property type="match status" value="3"/>
</dbReference>
<dbReference type="CDD" id="cd08952">
    <property type="entry name" value="KR_1_SDR_x"/>
    <property type="match status" value="3"/>
</dbReference>
<name>A0ABQ2M8N4_9ACTN</name>
<dbReference type="Gene3D" id="6.10.140.1830">
    <property type="match status" value="3"/>
</dbReference>
<dbReference type="Gene3D" id="3.40.50.720">
    <property type="entry name" value="NAD(P)-binding Rossmann-like Domain"/>
    <property type="match status" value="3"/>
</dbReference>
<dbReference type="SUPFAM" id="SSF51735">
    <property type="entry name" value="NAD(P)-binding Rossmann-fold domains"/>
    <property type="match status" value="6"/>
</dbReference>
<dbReference type="SUPFAM" id="SSF53901">
    <property type="entry name" value="Thiolase-like"/>
    <property type="match status" value="3"/>
</dbReference>
<dbReference type="PANTHER" id="PTHR43775:SF51">
    <property type="entry name" value="INACTIVE PHENOLPHTHIOCEROL SYNTHESIS POLYKETIDE SYNTHASE TYPE I PKS1-RELATED"/>
    <property type="match status" value="1"/>
</dbReference>
<dbReference type="Pfam" id="PF16197">
    <property type="entry name" value="KAsynt_C_assoc"/>
    <property type="match status" value="3"/>
</dbReference>
<dbReference type="Proteomes" id="UP000656881">
    <property type="component" value="Unassembled WGS sequence"/>
</dbReference>
<dbReference type="InterPro" id="IPR036291">
    <property type="entry name" value="NAD(P)-bd_dom_sf"/>
</dbReference>
<keyword evidence="2" id="KW-0596">Phosphopantetheine</keyword>
<evidence type="ECO:0000256" key="4">
    <source>
        <dbReference type="ARBA" id="ARBA00022679"/>
    </source>
</evidence>
<dbReference type="InterPro" id="IPR001227">
    <property type="entry name" value="Ac_transferase_dom_sf"/>
</dbReference>
<feature type="domain" description="Carrier" evidence="9">
    <location>
        <begin position="4622"/>
        <end position="4697"/>
    </location>
</feature>
<feature type="domain" description="Carrier" evidence="9">
    <location>
        <begin position="1507"/>
        <end position="1582"/>
    </location>
</feature>
<dbReference type="InterPro" id="IPR032821">
    <property type="entry name" value="PKS_assoc"/>
</dbReference>
<keyword evidence="7" id="KW-0012">Acyltransferase</keyword>
<gene>
    <name evidence="11" type="ORF">GCM10012286_43490</name>
</gene>
<dbReference type="InterPro" id="IPR018201">
    <property type="entry name" value="Ketoacyl_synth_AS"/>
</dbReference>
<dbReference type="Pfam" id="PF00698">
    <property type="entry name" value="Acyl_transf_1"/>
    <property type="match status" value="3"/>
</dbReference>
<feature type="region of interest" description="Disordered" evidence="8">
    <location>
        <begin position="465"/>
        <end position="484"/>
    </location>
</feature>
<dbReference type="RefSeq" id="WP_189175256.1">
    <property type="nucleotide sequence ID" value="NZ_BMNG01000009.1"/>
</dbReference>
<keyword evidence="5" id="KW-0045">Antibiotic biosynthesis</keyword>
<keyword evidence="3" id="KW-0597">Phosphoprotein</keyword>
<dbReference type="InterPro" id="IPR057326">
    <property type="entry name" value="KR_dom"/>
</dbReference>
<feature type="domain" description="Ketosynthase family 3 (KS3)" evidence="10">
    <location>
        <begin position="34"/>
        <end position="459"/>
    </location>
</feature>
<dbReference type="EMBL" id="BMNG01000009">
    <property type="protein sequence ID" value="GGO48271.1"/>
    <property type="molecule type" value="Genomic_DNA"/>
</dbReference>
<dbReference type="InterPro" id="IPR014043">
    <property type="entry name" value="Acyl_transferase_dom"/>
</dbReference>
<dbReference type="Gene3D" id="3.40.50.11460">
    <property type="match status" value="2"/>
</dbReference>
<feature type="domain" description="Ketosynthase family 3 (KS3)" evidence="10">
    <location>
        <begin position="1602"/>
        <end position="2028"/>
    </location>
</feature>
<dbReference type="Pfam" id="PF00550">
    <property type="entry name" value="PP-binding"/>
    <property type="match status" value="3"/>
</dbReference>
<dbReference type="Gene3D" id="3.30.70.3290">
    <property type="match status" value="3"/>
</dbReference>
<feature type="domain" description="Carrier" evidence="9">
    <location>
        <begin position="3054"/>
        <end position="3129"/>
    </location>
</feature>
<dbReference type="SUPFAM" id="SSF52151">
    <property type="entry name" value="FabD/lysophospholipase-like"/>
    <property type="match status" value="3"/>
</dbReference>
<dbReference type="PROSITE" id="PS52004">
    <property type="entry name" value="KS3_2"/>
    <property type="match status" value="3"/>
</dbReference>
<evidence type="ECO:0000256" key="6">
    <source>
        <dbReference type="ARBA" id="ARBA00023268"/>
    </source>
</evidence>
<reference evidence="12" key="1">
    <citation type="journal article" date="2019" name="Int. J. Syst. Evol. Microbiol.">
        <title>The Global Catalogue of Microorganisms (GCM) 10K type strain sequencing project: providing services to taxonomists for standard genome sequencing and annotation.</title>
        <authorList>
            <consortium name="The Broad Institute Genomics Platform"/>
            <consortium name="The Broad Institute Genome Sequencing Center for Infectious Disease"/>
            <person name="Wu L."/>
            <person name="Ma J."/>
        </authorList>
    </citation>
    <scope>NUCLEOTIDE SEQUENCE [LARGE SCALE GENOMIC DNA]</scope>
    <source>
        <strain evidence="12">CGMCC 4.7349</strain>
    </source>
</reference>
<dbReference type="InterPro" id="IPR014031">
    <property type="entry name" value="Ketoacyl_synth_C"/>
</dbReference>
<dbReference type="SMART" id="SM01294">
    <property type="entry name" value="PKS_PP_betabranch"/>
    <property type="match status" value="3"/>
</dbReference>
<dbReference type="SMART" id="SM00827">
    <property type="entry name" value="PKS_AT"/>
    <property type="match status" value="3"/>
</dbReference>
<dbReference type="InterPro" id="IPR016039">
    <property type="entry name" value="Thiolase-like"/>
</dbReference>
<dbReference type="PROSITE" id="PS00606">
    <property type="entry name" value="KS3_1"/>
    <property type="match status" value="3"/>
</dbReference>